<sequence length="60" mass="6611">MDRRCNKSDKTGLSAGICAESRCHSPCCMAMQSGEIYQAQNARFAGWFTVCFTGLTLLSR</sequence>
<dbReference type="AlphaFoldDB" id="A0AA91IMI4"/>
<comment type="caution">
    <text evidence="1">The sequence shown here is derived from an EMBL/GenBank/DDBJ whole genome shotgun (WGS) entry which is preliminary data.</text>
</comment>
<keyword evidence="2" id="KW-1185">Reference proteome</keyword>
<accession>A0AA91IMI4</accession>
<evidence type="ECO:0000313" key="2">
    <source>
        <dbReference type="Proteomes" id="UP000078431"/>
    </source>
</evidence>
<evidence type="ECO:0000313" key="1">
    <source>
        <dbReference type="EMBL" id="OAT56516.1"/>
    </source>
</evidence>
<dbReference type="EMBL" id="LXEX01000080">
    <property type="protein sequence ID" value="OAT56516.1"/>
    <property type="molecule type" value="Genomic_DNA"/>
</dbReference>
<gene>
    <name evidence="1" type="ORF">M993_04793</name>
</gene>
<proteinExistence type="predicted"/>
<reference evidence="1 2" key="1">
    <citation type="submission" date="2016-04" db="EMBL/GenBank/DDBJ databases">
        <title>ATOL: Assembling a taxonomically balanced genome-scale reconstruction of the evolutionary history of the Enterobacteriaceae.</title>
        <authorList>
            <person name="Plunkett G.III."/>
            <person name="Neeno-Eckwall E.C."/>
            <person name="Glasner J.D."/>
            <person name="Perna N.T."/>
        </authorList>
    </citation>
    <scope>NUCLEOTIDE SEQUENCE [LARGE SCALE GENOMIC DNA]</scope>
    <source>
        <strain evidence="1 2">ATCC 12841</strain>
    </source>
</reference>
<protein>
    <submittedName>
        <fullName evidence="1">Uncharacterized protein</fullName>
    </submittedName>
</protein>
<organism evidence="1 2">
    <name type="scientific">Obesumbacterium proteus ATCC 12841</name>
    <dbReference type="NCBI Taxonomy" id="1354268"/>
    <lineage>
        <taxon>Bacteria</taxon>
        <taxon>Pseudomonadati</taxon>
        <taxon>Pseudomonadota</taxon>
        <taxon>Gammaproteobacteria</taxon>
        <taxon>Enterobacterales</taxon>
        <taxon>Hafniaceae</taxon>
        <taxon>Obesumbacterium</taxon>
    </lineage>
</organism>
<name>A0AA91IMI4_9GAMM</name>
<dbReference type="Proteomes" id="UP000078431">
    <property type="component" value="Unassembled WGS sequence"/>
</dbReference>